<dbReference type="SUPFAM" id="SSF52091">
    <property type="entry name" value="SpoIIaa-like"/>
    <property type="match status" value="1"/>
</dbReference>
<comment type="caution">
    <text evidence="2">The sequence shown here is derived from an EMBL/GenBank/DDBJ whole genome shotgun (WGS) entry which is preliminary data.</text>
</comment>
<sequence length="93" mass="10405">MLTLDNEQTIFQIGQTHQLLHEALEAGGVLEIGLQQVEECDSSLIQLLWWLKQEAQARQRPLQFVNPSDCVLEIASVLGMHGLFASEGVSHEH</sequence>
<dbReference type="InterPro" id="IPR058548">
    <property type="entry name" value="MlaB-like_STAS"/>
</dbReference>
<dbReference type="AlphaFoldDB" id="A0A8J7FKG5"/>
<dbReference type="RefSeq" id="WP_194116177.1">
    <property type="nucleotide sequence ID" value="NZ_JADFUA010000005.1"/>
</dbReference>
<dbReference type="PANTHER" id="PTHR35849">
    <property type="entry name" value="BLR2341 PROTEIN"/>
    <property type="match status" value="1"/>
</dbReference>
<protein>
    <submittedName>
        <fullName evidence="2">STAS domain-containing protein</fullName>
    </submittedName>
</protein>
<dbReference type="Gene3D" id="3.30.750.24">
    <property type="entry name" value="STAS domain"/>
    <property type="match status" value="1"/>
</dbReference>
<dbReference type="PANTHER" id="PTHR35849:SF2">
    <property type="entry name" value="BLR2341 PROTEIN"/>
    <property type="match status" value="1"/>
</dbReference>
<dbReference type="Pfam" id="PF13466">
    <property type="entry name" value="STAS_2"/>
    <property type="match status" value="1"/>
</dbReference>
<evidence type="ECO:0000313" key="3">
    <source>
        <dbReference type="Proteomes" id="UP000604481"/>
    </source>
</evidence>
<reference evidence="2 3" key="1">
    <citation type="submission" date="2020-10" db="EMBL/GenBank/DDBJ databases">
        <title>The genome sequence of Chitinilyticum litopenaei 4Y14.</title>
        <authorList>
            <person name="Liu Y."/>
        </authorList>
    </citation>
    <scope>NUCLEOTIDE SEQUENCE [LARGE SCALE GENOMIC DNA]</scope>
    <source>
        <strain evidence="2 3">4Y14</strain>
    </source>
</reference>
<dbReference type="InterPro" id="IPR036513">
    <property type="entry name" value="STAS_dom_sf"/>
</dbReference>
<evidence type="ECO:0000313" key="2">
    <source>
        <dbReference type="EMBL" id="MBE9609647.1"/>
    </source>
</evidence>
<dbReference type="EMBL" id="JADFUA010000005">
    <property type="protein sequence ID" value="MBE9609647.1"/>
    <property type="molecule type" value="Genomic_DNA"/>
</dbReference>
<proteinExistence type="predicted"/>
<evidence type="ECO:0000259" key="1">
    <source>
        <dbReference type="Pfam" id="PF13466"/>
    </source>
</evidence>
<feature type="domain" description="MlaB-like STAS" evidence="1">
    <location>
        <begin position="3"/>
        <end position="80"/>
    </location>
</feature>
<dbReference type="Proteomes" id="UP000604481">
    <property type="component" value="Unassembled WGS sequence"/>
</dbReference>
<keyword evidence="3" id="KW-1185">Reference proteome</keyword>
<organism evidence="2 3">
    <name type="scientific">Chitinilyticum piscinae</name>
    <dbReference type="NCBI Taxonomy" id="2866724"/>
    <lineage>
        <taxon>Bacteria</taxon>
        <taxon>Pseudomonadati</taxon>
        <taxon>Pseudomonadota</taxon>
        <taxon>Betaproteobacteria</taxon>
        <taxon>Neisseriales</taxon>
        <taxon>Chitinibacteraceae</taxon>
        <taxon>Chitinilyticum</taxon>
    </lineage>
</organism>
<gene>
    <name evidence="2" type="ORF">INR99_09800</name>
</gene>
<dbReference type="InterPro" id="IPR052746">
    <property type="entry name" value="MlaB_ABC_Transporter"/>
</dbReference>
<dbReference type="CDD" id="cd07043">
    <property type="entry name" value="STAS_anti-anti-sigma_factors"/>
    <property type="match status" value="1"/>
</dbReference>
<accession>A0A8J7FKG5</accession>
<name>A0A8J7FKG5_9NEIS</name>